<dbReference type="AlphaFoldDB" id="A0AAV4A017"/>
<proteinExistence type="predicted"/>
<gene>
    <name evidence="2" type="ORF">PoB_002712700</name>
</gene>
<accession>A0AAV4A017</accession>
<protein>
    <submittedName>
        <fullName evidence="2">Cysteine-rich neurotrophic factor</fullName>
    </submittedName>
</protein>
<comment type="caution">
    <text evidence="2">The sequence shown here is derived from an EMBL/GenBank/DDBJ whole genome shotgun (WGS) entry which is preliminary data.</text>
</comment>
<keyword evidence="1" id="KW-0732">Signal</keyword>
<feature type="signal peptide" evidence="1">
    <location>
        <begin position="1"/>
        <end position="17"/>
    </location>
</feature>
<evidence type="ECO:0000256" key="1">
    <source>
        <dbReference type="SAM" id="SignalP"/>
    </source>
</evidence>
<dbReference type="Proteomes" id="UP000735302">
    <property type="component" value="Unassembled WGS sequence"/>
</dbReference>
<organism evidence="2 3">
    <name type="scientific">Plakobranchus ocellatus</name>
    <dbReference type="NCBI Taxonomy" id="259542"/>
    <lineage>
        <taxon>Eukaryota</taxon>
        <taxon>Metazoa</taxon>
        <taxon>Spiralia</taxon>
        <taxon>Lophotrochozoa</taxon>
        <taxon>Mollusca</taxon>
        <taxon>Gastropoda</taxon>
        <taxon>Heterobranchia</taxon>
        <taxon>Euthyneura</taxon>
        <taxon>Panpulmonata</taxon>
        <taxon>Sacoglossa</taxon>
        <taxon>Placobranchoidea</taxon>
        <taxon>Plakobranchidae</taxon>
        <taxon>Plakobranchus</taxon>
    </lineage>
</organism>
<reference evidence="2 3" key="1">
    <citation type="journal article" date="2021" name="Elife">
        <title>Chloroplast acquisition without the gene transfer in kleptoplastic sea slugs, Plakobranchus ocellatus.</title>
        <authorList>
            <person name="Maeda T."/>
            <person name="Takahashi S."/>
            <person name="Yoshida T."/>
            <person name="Shimamura S."/>
            <person name="Takaki Y."/>
            <person name="Nagai Y."/>
            <person name="Toyoda A."/>
            <person name="Suzuki Y."/>
            <person name="Arimoto A."/>
            <person name="Ishii H."/>
            <person name="Satoh N."/>
            <person name="Nishiyama T."/>
            <person name="Hasebe M."/>
            <person name="Maruyama T."/>
            <person name="Minagawa J."/>
            <person name="Obokata J."/>
            <person name="Shigenobu S."/>
        </authorList>
    </citation>
    <scope>NUCLEOTIDE SEQUENCE [LARGE SCALE GENOMIC DNA]</scope>
</reference>
<sequence>MLQYIFLASVILSVAMATTDPEAAMCSDRCAAWDELNRQCVEEKGCWAMNGGEYNETVRDCIMQCWPIAAPCHNACHVAFTFCDKACPFNGQDESCFHTCYEDKFEEIKPQLPSQTVQAVQTQ</sequence>
<keyword evidence="3" id="KW-1185">Reference proteome</keyword>
<evidence type="ECO:0000313" key="2">
    <source>
        <dbReference type="EMBL" id="GFO00622.1"/>
    </source>
</evidence>
<name>A0AAV4A017_9GAST</name>
<evidence type="ECO:0000313" key="3">
    <source>
        <dbReference type="Proteomes" id="UP000735302"/>
    </source>
</evidence>
<feature type="chain" id="PRO_5043763860" evidence="1">
    <location>
        <begin position="18"/>
        <end position="123"/>
    </location>
</feature>
<dbReference type="EMBL" id="BLXT01003136">
    <property type="protein sequence ID" value="GFO00622.1"/>
    <property type="molecule type" value="Genomic_DNA"/>
</dbReference>